<dbReference type="EMBL" id="GBXM01015227">
    <property type="protein sequence ID" value="JAH93350.1"/>
    <property type="molecule type" value="Transcribed_RNA"/>
</dbReference>
<organism evidence="1">
    <name type="scientific">Anguilla anguilla</name>
    <name type="common">European freshwater eel</name>
    <name type="synonym">Muraena anguilla</name>
    <dbReference type="NCBI Taxonomy" id="7936"/>
    <lineage>
        <taxon>Eukaryota</taxon>
        <taxon>Metazoa</taxon>
        <taxon>Chordata</taxon>
        <taxon>Craniata</taxon>
        <taxon>Vertebrata</taxon>
        <taxon>Euteleostomi</taxon>
        <taxon>Actinopterygii</taxon>
        <taxon>Neopterygii</taxon>
        <taxon>Teleostei</taxon>
        <taxon>Anguilliformes</taxon>
        <taxon>Anguillidae</taxon>
        <taxon>Anguilla</taxon>
    </lineage>
</organism>
<reference evidence="1" key="1">
    <citation type="submission" date="2014-11" db="EMBL/GenBank/DDBJ databases">
        <authorList>
            <person name="Amaro Gonzalez C."/>
        </authorList>
    </citation>
    <scope>NUCLEOTIDE SEQUENCE</scope>
</reference>
<dbReference type="AlphaFoldDB" id="A0A0E9WUZ1"/>
<name>A0A0E9WUZ1_ANGAN</name>
<reference evidence="1" key="2">
    <citation type="journal article" date="2015" name="Fish Shellfish Immunol.">
        <title>Early steps in the European eel (Anguilla anguilla)-Vibrio vulnificus interaction in the gills: Role of the RtxA13 toxin.</title>
        <authorList>
            <person name="Callol A."/>
            <person name="Pajuelo D."/>
            <person name="Ebbesson L."/>
            <person name="Teles M."/>
            <person name="MacKenzie S."/>
            <person name="Amaro C."/>
        </authorList>
    </citation>
    <scope>NUCLEOTIDE SEQUENCE</scope>
</reference>
<evidence type="ECO:0000313" key="1">
    <source>
        <dbReference type="EMBL" id="JAH93350.1"/>
    </source>
</evidence>
<proteinExistence type="predicted"/>
<accession>A0A0E9WUZ1</accession>
<protein>
    <submittedName>
        <fullName evidence="1">Uncharacterized protein</fullName>
    </submittedName>
</protein>
<sequence>MGHLYWKHIGHEPYDIKHGRFFRGAIVSQCWKGVQHKTSVHVGCITNSTQNIGYRKEEHFLRIVEIPPYVNQNKQKNQMKNKKIWNFLHRLCGLLPSCSLGVGEWGWKNRVCVMSGPCSQSQTPKHMQATLCILS</sequence>